<evidence type="ECO:0000256" key="13">
    <source>
        <dbReference type="ARBA" id="ARBA00049220"/>
    </source>
</evidence>
<keyword evidence="11 15" id="KW-0560">Oxidoreductase</keyword>
<keyword evidence="15" id="KW-0997">Cell inner membrane</keyword>
<comment type="catalytic activity">
    <reaction evidence="13 15">
        <text>a quinone + succinate = fumarate + a quinol</text>
        <dbReference type="Rhea" id="RHEA:40523"/>
        <dbReference type="ChEBI" id="CHEBI:24646"/>
        <dbReference type="ChEBI" id="CHEBI:29806"/>
        <dbReference type="ChEBI" id="CHEBI:30031"/>
        <dbReference type="ChEBI" id="CHEBI:132124"/>
        <dbReference type="EC" id="1.3.5.1"/>
    </reaction>
</comment>
<evidence type="ECO:0000256" key="7">
    <source>
        <dbReference type="ARBA" id="ARBA00022448"/>
    </source>
</evidence>
<dbReference type="SUPFAM" id="SSF51905">
    <property type="entry name" value="FAD/NAD(P)-binding domain"/>
    <property type="match status" value="1"/>
</dbReference>
<evidence type="ECO:0000256" key="6">
    <source>
        <dbReference type="ARBA" id="ARBA00019965"/>
    </source>
</evidence>
<protein>
    <recommendedName>
        <fullName evidence="6 14">Succinate dehydrogenase flavoprotein subunit</fullName>
        <ecNumber evidence="5 15">1.3.5.1</ecNumber>
    </recommendedName>
</protein>
<name>A0ABY5DMB4_9GAMM</name>
<dbReference type="InterPro" id="IPR027477">
    <property type="entry name" value="Succ_DH/fumarate_Rdtase_cat_sf"/>
</dbReference>
<keyword evidence="15" id="KW-0816">Tricarboxylic acid cycle</keyword>
<evidence type="ECO:0000256" key="5">
    <source>
        <dbReference type="ARBA" id="ARBA00012792"/>
    </source>
</evidence>
<dbReference type="Pfam" id="PF02910">
    <property type="entry name" value="Succ_DH_flav_C"/>
    <property type="match status" value="1"/>
</dbReference>
<dbReference type="Gene3D" id="3.90.700.10">
    <property type="entry name" value="Succinate dehydrogenase/fumarate reductase flavoprotein, catalytic domain"/>
    <property type="match status" value="1"/>
</dbReference>
<keyword evidence="10 15" id="KW-0249">Electron transport</keyword>
<dbReference type="InterPro" id="IPR030664">
    <property type="entry name" value="SdhA/FrdA/AprA"/>
</dbReference>
<evidence type="ECO:0000313" key="19">
    <source>
        <dbReference type="Proteomes" id="UP001055955"/>
    </source>
</evidence>
<feature type="domain" description="Fumarate reductase/succinate dehydrogenase flavoprotein-like C-terminal" evidence="17">
    <location>
        <begin position="456"/>
        <end position="575"/>
    </location>
</feature>
<evidence type="ECO:0000313" key="18">
    <source>
        <dbReference type="EMBL" id="UTC24879.1"/>
    </source>
</evidence>
<dbReference type="EC" id="1.3.5.1" evidence="5 15"/>
<keyword evidence="15" id="KW-1003">Cell membrane</keyword>
<dbReference type="InterPro" id="IPR003952">
    <property type="entry name" value="FRD_SDH_FAD_BS"/>
</dbReference>
<keyword evidence="9 15" id="KW-0274">FAD</keyword>
<dbReference type="EMBL" id="CP092900">
    <property type="protein sequence ID" value="UTC24879.1"/>
    <property type="molecule type" value="Genomic_DNA"/>
</dbReference>
<evidence type="ECO:0000256" key="2">
    <source>
        <dbReference type="ARBA" id="ARBA00004515"/>
    </source>
</evidence>
<reference evidence="18 19" key="1">
    <citation type="journal article" date="2022" name="Nat. Microbiol.">
        <title>The microbiome of a bacterivorous marine choanoflagellate contains a resource-demanding obligate bacterial associate.</title>
        <authorList>
            <person name="Needham D.M."/>
            <person name="Poirier C."/>
            <person name="Bachy C."/>
            <person name="George E.E."/>
            <person name="Wilken S."/>
            <person name="Yung C.C.M."/>
            <person name="Limardo A.J."/>
            <person name="Morando M."/>
            <person name="Sudek L."/>
            <person name="Malmstrom R.R."/>
            <person name="Keeling P.J."/>
            <person name="Santoro A.E."/>
            <person name="Worden A.Z."/>
        </authorList>
    </citation>
    <scope>NUCLEOTIDE SEQUENCE [LARGE SCALE GENOMIC DNA]</scope>
    <source>
        <strain evidence="18 19">Comchoano-1</strain>
    </source>
</reference>
<dbReference type="PIRSF" id="PIRSF000171">
    <property type="entry name" value="SDHA_APRA_LASPO"/>
    <property type="match status" value="1"/>
</dbReference>
<dbReference type="SUPFAM" id="SSF56425">
    <property type="entry name" value="Succinate dehydrogenase/fumarate reductase flavoprotein, catalytic domain"/>
    <property type="match status" value="1"/>
</dbReference>
<dbReference type="InterPro" id="IPR036188">
    <property type="entry name" value="FAD/NAD-bd_sf"/>
</dbReference>
<evidence type="ECO:0000256" key="9">
    <source>
        <dbReference type="ARBA" id="ARBA00022827"/>
    </source>
</evidence>
<feature type="domain" description="FAD-dependent oxidoreductase 2 FAD-binding" evidence="16">
    <location>
        <begin position="9"/>
        <end position="403"/>
    </location>
</feature>
<organism evidence="18 19">
    <name type="scientific">Candidatus Comchoanobacter bicostacola</name>
    <dbReference type="NCBI Taxonomy" id="2919598"/>
    <lineage>
        <taxon>Bacteria</taxon>
        <taxon>Pseudomonadati</taxon>
        <taxon>Pseudomonadota</taxon>
        <taxon>Gammaproteobacteria</taxon>
        <taxon>Candidatus Comchoanobacterales</taxon>
        <taxon>Candidatus Comchoanobacteraceae</taxon>
        <taxon>Candidatus Comchoanobacter</taxon>
    </lineage>
</organism>
<gene>
    <name evidence="18" type="primary">sdhA</name>
    <name evidence="18" type="ORF">MMH89_01775</name>
</gene>
<dbReference type="InterPro" id="IPR011281">
    <property type="entry name" value="Succ_DH_flav_su_fwd"/>
</dbReference>
<dbReference type="Proteomes" id="UP001055955">
    <property type="component" value="Chromosome"/>
</dbReference>
<comment type="cofactor">
    <cofactor evidence="1 15">
        <name>FAD</name>
        <dbReference type="ChEBI" id="CHEBI:57692"/>
    </cofactor>
</comment>
<dbReference type="SUPFAM" id="SSF46977">
    <property type="entry name" value="Succinate dehydrogenase/fumarate reductase flavoprotein C-terminal domain"/>
    <property type="match status" value="1"/>
</dbReference>
<keyword evidence="8 15" id="KW-0285">Flavoprotein</keyword>
<dbReference type="Gene3D" id="3.50.50.60">
    <property type="entry name" value="FAD/NAD(P)-binding domain"/>
    <property type="match status" value="1"/>
</dbReference>
<dbReference type="Gene3D" id="4.10.80.40">
    <property type="entry name" value="succinate dehydrogenase protein domain"/>
    <property type="match status" value="1"/>
</dbReference>
<evidence type="ECO:0000256" key="12">
    <source>
        <dbReference type="ARBA" id="ARBA00023136"/>
    </source>
</evidence>
<accession>A0ABY5DMB4</accession>
<keyword evidence="19" id="KW-1185">Reference proteome</keyword>
<evidence type="ECO:0000256" key="15">
    <source>
        <dbReference type="RuleBase" id="RU362051"/>
    </source>
</evidence>
<dbReference type="NCBIfam" id="TIGR01812">
    <property type="entry name" value="sdhA_frdA_Gneg"/>
    <property type="match status" value="1"/>
</dbReference>
<dbReference type="InterPro" id="IPR014006">
    <property type="entry name" value="Succ_Dhase_FrdA_Gneg"/>
</dbReference>
<dbReference type="InterPro" id="IPR003953">
    <property type="entry name" value="FAD-dep_OxRdtase_2_FAD-bd"/>
</dbReference>
<dbReference type="PROSITE" id="PS00504">
    <property type="entry name" value="FRD_SDH_FAD_BINDING"/>
    <property type="match status" value="1"/>
</dbReference>
<evidence type="ECO:0000256" key="10">
    <source>
        <dbReference type="ARBA" id="ARBA00022982"/>
    </source>
</evidence>
<dbReference type="RefSeq" id="WP_258568668.1">
    <property type="nucleotide sequence ID" value="NZ_CP092900.1"/>
</dbReference>
<evidence type="ECO:0000256" key="3">
    <source>
        <dbReference type="ARBA" id="ARBA00004894"/>
    </source>
</evidence>
<evidence type="ECO:0000256" key="14">
    <source>
        <dbReference type="NCBIfam" id="TIGR01816"/>
    </source>
</evidence>
<dbReference type="PANTHER" id="PTHR11632">
    <property type="entry name" value="SUCCINATE DEHYDROGENASE 2 FLAVOPROTEIN SUBUNIT"/>
    <property type="match status" value="1"/>
</dbReference>
<evidence type="ECO:0000256" key="4">
    <source>
        <dbReference type="ARBA" id="ARBA00008040"/>
    </source>
</evidence>
<comment type="similarity">
    <text evidence="4 15">Belongs to the FAD-dependent oxidoreductase 2 family. FRD/SDH subfamily.</text>
</comment>
<comment type="subcellular location">
    <subcellularLocation>
        <location evidence="2 15">Cell inner membrane</location>
        <topology evidence="2 15">Peripheral membrane protein</topology>
        <orientation evidence="2 15">Cytoplasmic side</orientation>
    </subcellularLocation>
</comment>
<evidence type="ECO:0000259" key="16">
    <source>
        <dbReference type="Pfam" id="PF00890"/>
    </source>
</evidence>
<evidence type="ECO:0000256" key="11">
    <source>
        <dbReference type="ARBA" id="ARBA00023002"/>
    </source>
</evidence>
<keyword evidence="12 15" id="KW-0472">Membrane</keyword>
<evidence type="ECO:0000256" key="1">
    <source>
        <dbReference type="ARBA" id="ARBA00001974"/>
    </source>
</evidence>
<dbReference type="Gene3D" id="1.20.58.100">
    <property type="entry name" value="Fumarate reductase/succinate dehydrogenase flavoprotein-like, C-terminal domain"/>
    <property type="match status" value="1"/>
</dbReference>
<dbReference type="Pfam" id="PF00890">
    <property type="entry name" value="FAD_binding_2"/>
    <property type="match status" value="1"/>
</dbReference>
<comment type="pathway">
    <text evidence="3 15">Carbohydrate metabolism; tricarboxylic acid cycle; fumarate from succinate (bacterial route): step 1/1.</text>
</comment>
<dbReference type="InterPro" id="IPR037099">
    <property type="entry name" value="Fum_R/Succ_DH_flav-like_C_sf"/>
</dbReference>
<sequence length="583" mass="64346">MTVSTQVFDAIVIGAGGAGMRASLALGVEGKRVAVISKVFPTRSHTVAAQGGINAALSNYDADDNWKYHFYDTVKGSDFLGDQHAIEYMCREAPRSIIELEHWGMPFSRDEKGKIYQRAFGGQSRFYGKEKVRRTCAVADRTGHALLHTLYQQNVAHNTQFYSEWFALELVKNKQGHFVGVTAINISDGSKCFFAAKQTILATGGAGRIYEQSTNAYICTGDGLGMAWRHNIGLQDMEMWQFHPTGLYGTGILISEGTRGEGGRLRNAQGDYYMSGYSKNADLACRDIVARSSVQEILAGRGCGPDKDHVHLDLTDLDEDTIRNKLPGITEIAQVYAGVDPRKEPLPVVPTVHYLMGGIPTTEYGQVIEHTPGGDKVIPGLYAVGECACVSVHGANRLGANSLLDLVVFGRAAGHHVAQLDETQPLVYDQDDIDQGFATYTQMMKRTSGIAHSVIRSKLQKIMQRDFGVYRNHSEMQSGLQALKQLKHDYDHSCYFADKSKVFNTNKIEALEVGNLLDVALSTAYASLYRTESRGAHSRMDYPERDDTNWCVHSVVYADESTVKRPVNVAPNEVKPVILEVRD</sequence>
<evidence type="ECO:0000259" key="17">
    <source>
        <dbReference type="Pfam" id="PF02910"/>
    </source>
</evidence>
<dbReference type="PANTHER" id="PTHR11632:SF51">
    <property type="entry name" value="SUCCINATE DEHYDROGENASE [UBIQUINONE] FLAVOPROTEIN SUBUNIT, MITOCHONDRIAL"/>
    <property type="match status" value="1"/>
</dbReference>
<keyword evidence="7 15" id="KW-0813">Transport</keyword>
<dbReference type="InterPro" id="IPR015939">
    <property type="entry name" value="Fum_Rdtase/Succ_DH_flav-like_C"/>
</dbReference>
<dbReference type="NCBIfam" id="TIGR01816">
    <property type="entry name" value="sdhA_forward"/>
    <property type="match status" value="1"/>
</dbReference>
<proteinExistence type="inferred from homology"/>
<evidence type="ECO:0000256" key="8">
    <source>
        <dbReference type="ARBA" id="ARBA00022630"/>
    </source>
</evidence>